<protein>
    <recommendedName>
        <fullName evidence="4">CDP-diacylglycerol-glycerol-3-phosphate 3-phosphatidyltransferase</fullName>
    </recommendedName>
</protein>
<evidence type="ECO:0000313" key="2">
    <source>
        <dbReference type="EMBL" id="KAJ8753497.1"/>
    </source>
</evidence>
<keyword evidence="3" id="KW-1185">Reference proteome</keyword>
<comment type="caution">
    <text evidence="2">The sequence shown here is derived from an EMBL/GenBank/DDBJ whole genome shotgun (WGS) entry which is preliminary data.</text>
</comment>
<dbReference type="PANTHER" id="PTHR33386">
    <property type="entry name" value="OS02G0740600 PROTEIN"/>
    <property type="match status" value="1"/>
</dbReference>
<evidence type="ECO:0000256" key="1">
    <source>
        <dbReference type="SAM" id="MobiDB-lite"/>
    </source>
</evidence>
<name>A0AAV8SMJ4_9ROSI</name>
<feature type="region of interest" description="Disordered" evidence="1">
    <location>
        <begin position="1"/>
        <end position="43"/>
    </location>
</feature>
<accession>A0AAV8SMJ4</accession>
<dbReference type="Proteomes" id="UP001159364">
    <property type="component" value="Linkage Group LG10"/>
</dbReference>
<reference evidence="2 3" key="1">
    <citation type="submission" date="2021-09" db="EMBL/GenBank/DDBJ databases">
        <title>Genomic insights and catalytic innovation underlie evolution of tropane alkaloids biosynthesis.</title>
        <authorList>
            <person name="Wang Y.-J."/>
            <person name="Tian T."/>
            <person name="Huang J.-P."/>
            <person name="Huang S.-X."/>
        </authorList>
    </citation>
    <scope>NUCLEOTIDE SEQUENCE [LARGE SCALE GENOMIC DNA]</scope>
    <source>
        <strain evidence="2">KIB-2018</strain>
        <tissue evidence="2">Leaf</tissue>
    </source>
</reference>
<feature type="compositionally biased region" description="Polar residues" evidence="1">
    <location>
        <begin position="1"/>
        <end position="12"/>
    </location>
</feature>
<evidence type="ECO:0000313" key="3">
    <source>
        <dbReference type="Proteomes" id="UP001159364"/>
    </source>
</evidence>
<dbReference type="PANTHER" id="PTHR33386:SF5">
    <property type="entry name" value="OS02G0740600 PROTEIN"/>
    <property type="match status" value="1"/>
</dbReference>
<evidence type="ECO:0008006" key="4">
    <source>
        <dbReference type="Google" id="ProtNLM"/>
    </source>
</evidence>
<organism evidence="2 3">
    <name type="scientific">Erythroxylum novogranatense</name>
    <dbReference type="NCBI Taxonomy" id="1862640"/>
    <lineage>
        <taxon>Eukaryota</taxon>
        <taxon>Viridiplantae</taxon>
        <taxon>Streptophyta</taxon>
        <taxon>Embryophyta</taxon>
        <taxon>Tracheophyta</taxon>
        <taxon>Spermatophyta</taxon>
        <taxon>Magnoliopsida</taxon>
        <taxon>eudicotyledons</taxon>
        <taxon>Gunneridae</taxon>
        <taxon>Pentapetalae</taxon>
        <taxon>rosids</taxon>
        <taxon>fabids</taxon>
        <taxon>Malpighiales</taxon>
        <taxon>Erythroxylaceae</taxon>
        <taxon>Erythroxylum</taxon>
    </lineage>
</organism>
<dbReference type="EMBL" id="JAIWQS010000010">
    <property type="protein sequence ID" value="KAJ8753497.1"/>
    <property type="molecule type" value="Genomic_DNA"/>
</dbReference>
<feature type="compositionally biased region" description="Low complexity" evidence="1">
    <location>
        <begin position="96"/>
        <end position="109"/>
    </location>
</feature>
<dbReference type="AlphaFoldDB" id="A0AAV8SMJ4"/>
<gene>
    <name evidence="2" type="ORF">K2173_022738</name>
</gene>
<feature type="region of interest" description="Disordered" evidence="1">
    <location>
        <begin position="58"/>
        <end position="118"/>
    </location>
</feature>
<sequence length="156" mass="17006">MAANSSYGTSWADQWDPDDSVSYRSTTTTTTKNSSSTTAKYKQKVGEGLGKTKAVASTGVKKVKEDHKENQMAANSSYDKSWADQWDVDDPVSYRSSSTTTPNKSSSTTAKYKQKVGEGLGKTKAVASTGVKKVKEGTSTGFQWIKEKYHKATQKH</sequence>
<feature type="compositionally biased region" description="Low complexity" evidence="1">
    <location>
        <begin position="20"/>
        <end position="38"/>
    </location>
</feature>
<proteinExistence type="predicted"/>